<keyword evidence="7" id="KW-1185">Reference proteome</keyword>
<evidence type="ECO:0000259" key="4">
    <source>
        <dbReference type="Pfam" id="PF03781"/>
    </source>
</evidence>
<dbReference type="STRING" id="886293.Sinac_1119"/>
<evidence type="ECO:0000256" key="2">
    <source>
        <dbReference type="ARBA" id="ARBA00023004"/>
    </source>
</evidence>
<dbReference type="Pfam" id="PF12867">
    <property type="entry name" value="DinB_2"/>
    <property type="match status" value="1"/>
</dbReference>
<dbReference type="InterPro" id="IPR016187">
    <property type="entry name" value="CTDL_fold"/>
</dbReference>
<keyword evidence="2" id="KW-0408">Iron</keyword>
<dbReference type="OrthoDB" id="9812426at2"/>
<dbReference type="InterPro" id="IPR051043">
    <property type="entry name" value="Sulfatase_Mod_Factor_Kinase"/>
</dbReference>
<evidence type="ECO:0000313" key="7">
    <source>
        <dbReference type="Proteomes" id="UP000010798"/>
    </source>
</evidence>
<dbReference type="Gene3D" id="3.90.1580.10">
    <property type="entry name" value="paralog of FGE (formylglycine-generating enzyme)"/>
    <property type="match status" value="1"/>
</dbReference>
<name>L0D9H1_SINAD</name>
<feature type="domain" description="Sulfatase-modifying factor enzyme-like" evidence="4">
    <location>
        <begin position="365"/>
        <end position="441"/>
    </location>
</feature>
<proteinExistence type="predicted"/>
<dbReference type="InterPro" id="IPR005532">
    <property type="entry name" value="SUMF_dom"/>
</dbReference>
<dbReference type="Proteomes" id="UP000010798">
    <property type="component" value="Chromosome"/>
</dbReference>
<keyword evidence="1" id="KW-0560">Oxidoreductase</keyword>
<dbReference type="HOGENOM" id="CLU_012431_9_0_0"/>
<dbReference type="NCBIfam" id="TIGR03440">
    <property type="entry name" value="egtB_TIGR03440"/>
    <property type="match status" value="1"/>
</dbReference>
<dbReference type="PANTHER" id="PTHR23150:SF36">
    <property type="entry name" value="HERCYNINE OXYGENASE"/>
    <property type="match status" value="1"/>
</dbReference>
<dbReference type="RefSeq" id="WP_015244691.1">
    <property type="nucleotide sequence ID" value="NC_019892.1"/>
</dbReference>
<dbReference type="Pfam" id="PF03781">
    <property type="entry name" value="FGE-sulfatase"/>
    <property type="match status" value="2"/>
</dbReference>
<evidence type="ECO:0000259" key="5">
    <source>
        <dbReference type="Pfam" id="PF12867"/>
    </source>
</evidence>
<evidence type="ECO:0000256" key="3">
    <source>
        <dbReference type="ARBA" id="ARBA00037882"/>
    </source>
</evidence>
<reference evidence="6 7" key="1">
    <citation type="submission" date="2012-02" db="EMBL/GenBank/DDBJ databases">
        <title>Complete sequence of chromosome of Singulisphaera acidiphila DSM 18658.</title>
        <authorList>
            <consortium name="US DOE Joint Genome Institute (JGI-PGF)"/>
            <person name="Lucas S."/>
            <person name="Copeland A."/>
            <person name="Lapidus A."/>
            <person name="Glavina del Rio T."/>
            <person name="Dalin E."/>
            <person name="Tice H."/>
            <person name="Bruce D."/>
            <person name="Goodwin L."/>
            <person name="Pitluck S."/>
            <person name="Peters L."/>
            <person name="Ovchinnikova G."/>
            <person name="Chertkov O."/>
            <person name="Kyrpides N."/>
            <person name="Mavromatis K."/>
            <person name="Ivanova N."/>
            <person name="Brettin T."/>
            <person name="Detter J.C."/>
            <person name="Han C."/>
            <person name="Larimer F."/>
            <person name="Land M."/>
            <person name="Hauser L."/>
            <person name="Markowitz V."/>
            <person name="Cheng J.-F."/>
            <person name="Hugenholtz P."/>
            <person name="Woyke T."/>
            <person name="Wu D."/>
            <person name="Tindall B."/>
            <person name="Pomrenke H."/>
            <person name="Brambilla E."/>
            <person name="Klenk H.-P."/>
            <person name="Eisen J.A."/>
        </authorList>
    </citation>
    <scope>NUCLEOTIDE SEQUENCE [LARGE SCALE GENOMIC DNA]</scope>
    <source>
        <strain evidence="7">ATCC BAA-1392 / DSM 18658 / VKM B-2454 / MOB10</strain>
    </source>
</reference>
<dbReference type="AlphaFoldDB" id="L0D9H1"/>
<dbReference type="InterPro" id="IPR017806">
    <property type="entry name" value="EgtB"/>
</dbReference>
<feature type="domain" description="DinB-like" evidence="5">
    <location>
        <begin position="36"/>
        <end position="170"/>
    </location>
</feature>
<dbReference type="SUPFAM" id="SSF56436">
    <property type="entry name" value="C-type lectin-like"/>
    <property type="match status" value="1"/>
</dbReference>
<gene>
    <name evidence="6" type="ordered locus">Sinac_1119</name>
</gene>
<dbReference type="InterPro" id="IPR034660">
    <property type="entry name" value="DinB/YfiT-like"/>
</dbReference>
<dbReference type="EMBL" id="CP003364">
    <property type="protein sequence ID" value="AGA25515.1"/>
    <property type="molecule type" value="Genomic_DNA"/>
</dbReference>
<dbReference type="GO" id="GO:0052699">
    <property type="term" value="P:ergothioneine biosynthetic process"/>
    <property type="evidence" value="ECO:0007669"/>
    <property type="project" value="InterPro"/>
</dbReference>
<sequence>MELKAAPEMTPDISEPALHDGEQTSAIAEQRLATRYDEIRRRTTSLCAPLEIEDYVVQSMPDASPAKWHLAHTSWFFETFVLKAAFADEAVSKDYAYLFNSYYNAVGERTPRAERGLISRPTVAEVYRYREAVDERMRALLESAEEPLLRRLGATIELGLNHEQQHQELILTDLKFMFGRNPLRPAYREPRLSGGTEVPPVRWLRFAEGLRQVGHDGNGFAFDNELPRHSVFVQSFQLADRLVTNEEFRAFVDDGGYDKPRFWLSDGWNARNSHGWTAPLYWEQTEGRQWRIMTLAGLRDLEPNEPVCHVSYYEADAYARWADARLPSEAEWEVATEGVEVQGNFLEDEYFHPQPLAVASAEGRLSQLFGDVWEWTRSPYCPYPGYRPAAGALGEYNGKFMCNQMVLRGGSCVTPRSHIRSTYRNFFPPEARWQFSGIRLANDA</sequence>
<accession>L0D9H1</accession>
<feature type="domain" description="Sulfatase-modifying factor enzyme-like" evidence="4">
    <location>
        <begin position="206"/>
        <end position="345"/>
    </location>
</feature>
<comment type="pathway">
    <text evidence="3">Amino-acid biosynthesis; ergothioneine biosynthesis.</text>
</comment>
<dbReference type="eggNOG" id="COG1262">
    <property type="taxonomic scope" value="Bacteria"/>
</dbReference>
<evidence type="ECO:0000256" key="1">
    <source>
        <dbReference type="ARBA" id="ARBA00023002"/>
    </source>
</evidence>
<dbReference type="SUPFAM" id="SSF109854">
    <property type="entry name" value="DinB/YfiT-like putative metalloenzymes"/>
    <property type="match status" value="1"/>
</dbReference>
<dbReference type="PANTHER" id="PTHR23150">
    <property type="entry name" value="SULFATASE MODIFYING FACTOR 1, 2"/>
    <property type="match status" value="1"/>
</dbReference>
<protein>
    <submittedName>
        <fullName evidence="6">TIGR03440 family protein</fullName>
    </submittedName>
</protein>
<dbReference type="InterPro" id="IPR042095">
    <property type="entry name" value="SUMF_sf"/>
</dbReference>
<dbReference type="KEGG" id="saci:Sinac_1119"/>
<organism evidence="6 7">
    <name type="scientific">Singulisphaera acidiphila (strain ATCC BAA-1392 / DSM 18658 / VKM B-2454 / MOB10)</name>
    <dbReference type="NCBI Taxonomy" id="886293"/>
    <lineage>
        <taxon>Bacteria</taxon>
        <taxon>Pseudomonadati</taxon>
        <taxon>Planctomycetota</taxon>
        <taxon>Planctomycetia</taxon>
        <taxon>Isosphaerales</taxon>
        <taxon>Isosphaeraceae</taxon>
        <taxon>Singulisphaera</taxon>
    </lineage>
</organism>
<dbReference type="InterPro" id="IPR024775">
    <property type="entry name" value="DinB-like"/>
</dbReference>
<evidence type="ECO:0000313" key="6">
    <source>
        <dbReference type="EMBL" id="AGA25515.1"/>
    </source>
</evidence>